<dbReference type="KEGG" id="tni:TVNIR_3654"/>
<evidence type="ECO:0000313" key="2">
    <source>
        <dbReference type="EMBL" id="AGA35284.1"/>
    </source>
</evidence>
<organism evidence="2 3">
    <name type="scientific">Thioalkalivibrio nitratireducens (strain DSM 14787 / UNIQEM 213 / ALEN2)</name>
    <dbReference type="NCBI Taxonomy" id="1255043"/>
    <lineage>
        <taxon>Bacteria</taxon>
        <taxon>Pseudomonadati</taxon>
        <taxon>Pseudomonadota</taxon>
        <taxon>Gammaproteobacteria</taxon>
        <taxon>Chromatiales</taxon>
        <taxon>Ectothiorhodospiraceae</taxon>
        <taxon>Thioalkalivibrio</taxon>
    </lineage>
</organism>
<sequence>MASGNATAAAAETGNYFITGGAKQRHSPERAPASTPPEAIADLGASADPPGLRYSREIPWN</sequence>
<keyword evidence="3" id="KW-1185">Reference proteome</keyword>
<dbReference type="AlphaFoldDB" id="L0E0C1"/>
<dbReference type="STRING" id="1255043.TVNIR_3654"/>
<reference evidence="2" key="1">
    <citation type="submission" date="2015-12" db="EMBL/GenBank/DDBJ databases">
        <authorList>
            <person name="Tikhonova T.V."/>
            <person name="Pavlov A.R."/>
            <person name="Beletsky A.V."/>
            <person name="Mardanov A.V."/>
            <person name="Sorokin D.Y."/>
            <person name="Ravin N.V."/>
            <person name="Popov V.O."/>
        </authorList>
    </citation>
    <scope>NUCLEOTIDE SEQUENCE</scope>
    <source>
        <strain evidence="2">DSM 14787</strain>
    </source>
</reference>
<gene>
    <name evidence="2" type="ordered locus">TVNIR_3654</name>
</gene>
<evidence type="ECO:0000313" key="3">
    <source>
        <dbReference type="Proteomes" id="UP000010809"/>
    </source>
</evidence>
<protein>
    <submittedName>
        <fullName evidence="2">Uncharacterized protein</fullName>
    </submittedName>
</protein>
<dbReference type="Proteomes" id="UP000010809">
    <property type="component" value="Chromosome"/>
</dbReference>
<evidence type="ECO:0000256" key="1">
    <source>
        <dbReference type="SAM" id="MobiDB-lite"/>
    </source>
</evidence>
<dbReference type="HOGENOM" id="CLU_2921343_0_0_6"/>
<feature type="region of interest" description="Disordered" evidence="1">
    <location>
        <begin position="1"/>
        <end position="61"/>
    </location>
</feature>
<dbReference type="EMBL" id="CP003989">
    <property type="protein sequence ID" value="AGA35284.1"/>
    <property type="molecule type" value="Genomic_DNA"/>
</dbReference>
<feature type="compositionally biased region" description="Low complexity" evidence="1">
    <location>
        <begin position="1"/>
        <end position="15"/>
    </location>
</feature>
<proteinExistence type="predicted"/>
<dbReference type="PATRIC" id="fig|1255043.3.peg.3686"/>
<accession>L0E0C1</accession>
<name>L0E0C1_THIND</name>